<evidence type="ECO:0000313" key="2">
    <source>
        <dbReference type="Proteomes" id="UP001597237"/>
    </source>
</evidence>
<dbReference type="EC" id="1.11.1.-" evidence="1"/>
<dbReference type="InterPro" id="IPR015946">
    <property type="entry name" value="KH_dom-like_a/b"/>
</dbReference>
<dbReference type="InterPro" id="IPR036102">
    <property type="entry name" value="OsmC/Ohrsf"/>
</dbReference>
<sequence>MSTEVLTPPTVTNGVNVTAMKEVISAVQANPEIGKFNFRLKNSWIEGDRNRSTIKDFTGALTTHRADGKAFVFENGEHQVLLGRDEAPNPVEWVLHALIGCMTTTTAYHCAARGIEVGAIDSEVDGDLDLRGFLGLSDKVRKGYSQIRVRMRVQTEAPAETIKAITDMSPVKDVVGRSVPIDVSVETY</sequence>
<evidence type="ECO:0000313" key="1">
    <source>
        <dbReference type="EMBL" id="MFD1784241.1"/>
    </source>
</evidence>
<dbReference type="GO" id="GO:0004601">
    <property type="term" value="F:peroxidase activity"/>
    <property type="evidence" value="ECO:0007669"/>
    <property type="project" value="UniProtKB-KW"/>
</dbReference>
<dbReference type="InterPro" id="IPR003718">
    <property type="entry name" value="OsmC/Ohr_fam"/>
</dbReference>
<accession>A0ABW4N2U0</accession>
<dbReference type="PANTHER" id="PTHR35368:SF1">
    <property type="entry name" value="HYDROPEROXIDE REDUCTASE"/>
    <property type="match status" value="1"/>
</dbReference>
<keyword evidence="1" id="KW-0575">Peroxidase</keyword>
<dbReference type="Proteomes" id="UP001597237">
    <property type="component" value="Unassembled WGS sequence"/>
</dbReference>
<dbReference type="InterPro" id="IPR052924">
    <property type="entry name" value="OsmC/Ohr_hydroprdx_reductase"/>
</dbReference>
<dbReference type="RefSeq" id="WP_377283807.1">
    <property type="nucleotide sequence ID" value="NZ_JBHRSI010000009.1"/>
</dbReference>
<reference evidence="2" key="1">
    <citation type="journal article" date="2019" name="Int. J. Syst. Evol. Microbiol.">
        <title>The Global Catalogue of Microorganisms (GCM) 10K type strain sequencing project: providing services to taxonomists for standard genome sequencing and annotation.</title>
        <authorList>
            <consortium name="The Broad Institute Genomics Platform"/>
            <consortium name="The Broad Institute Genome Sequencing Center for Infectious Disease"/>
            <person name="Wu L."/>
            <person name="Ma J."/>
        </authorList>
    </citation>
    <scope>NUCLEOTIDE SEQUENCE [LARGE SCALE GENOMIC DNA]</scope>
    <source>
        <strain evidence="2">DFY28</strain>
    </source>
</reference>
<name>A0ABW4N2U0_9CAUL</name>
<proteinExistence type="predicted"/>
<dbReference type="PANTHER" id="PTHR35368">
    <property type="entry name" value="HYDROPEROXIDE REDUCTASE"/>
    <property type="match status" value="1"/>
</dbReference>
<dbReference type="Gene3D" id="3.30.300.20">
    <property type="match status" value="1"/>
</dbReference>
<organism evidence="1 2">
    <name type="scientific">Phenylobacterium terrae</name>
    <dbReference type="NCBI Taxonomy" id="2665495"/>
    <lineage>
        <taxon>Bacteria</taxon>
        <taxon>Pseudomonadati</taxon>
        <taxon>Pseudomonadota</taxon>
        <taxon>Alphaproteobacteria</taxon>
        <taxon>Caulobacterales</taxon>
        <taxon>Caulobacteraceae</taxon>
        <taxon>Phenylobacterium</taxon>
    </lineage>
</organism>
<comment type="caution">
    <text evidence="1">The sequence shown here is derived from an EMBL/GenBank/DDBJ whole genome shotgun (WGS) entry which is preliminary data.</text>
</comment>
<protein>
    <submittedName>
        <fullName evidence="1">OsmC family protein</fullName>
        <ecNumber evidence="1">1.11.1.-</ecNumber>
    </submittedName>
</protein>
<dbReference type="Pfam" id="PF02566">
    <property type="entry name" value="OsmC"/>
    <property type="match status" value="1"/>
</dbReference>
<keyword evidence="1" id="KW-0560">Oxidoreductase</keyword>
<dbReference type="EMBL" id="JBHUEY010000001">
    <property type="protein sequence ID" value="MFD1784241.1"/>
    <property type="molecule type" value="Genomic_DNA"/>
</dbReference>
<gene>
    <name evidence="1" type="ORF">ACFSC0_12610</name>
</gene>
<dbReference type="SUPFAM" id="SSF82784">
    <property type="entry name" value="OsmC-like"/>
    <property type="match status" value="1"/>
</dbReference>
<keyword evidence="2" id="KW-1185">Reference proteome</keyword>